<keyword evidence="9" id="KW-1185">Reference proteome</keyword>
<dbReference type="InterPro" id="IPR051247">
    <property type="entry name" value="RLC_Component"/>
</dbReference>
<dbReference type="Ensembl" id="ENSFCTT00005069845.1">
    <property type="protein sequence ID" value="ENSFCTP00005049822.1"/>
    <property type="gene ID" value="ENSFCTG00005024486.1"/>
</dbReference>
<comment type="subcellular location">
    <subcellularLocation>
        <location evidence="1">Cytoplasm</location>
        <location evidence="1">Perinuclear region</location>
    </subcellularLocation>
</comment>
<protein>
    <recommendedName>
        <fullName evidence="7">DRBM domain-containing protein</fullName>
    </recommendedName>
</protein>
<gene>
    <name evidence="8" type="primary">PRKRA</name>
</gene>
<dbReference type="InterPro" id="IPR014720">
    <property type="entry name" value="dsRBD_dom"/>
</dbReference>
<keyword evidence="3" id="KW-0963">Cytoplasm</keyword>
<dbReference type="GeneTree" id="ENSGT00940000157618"/>
<dbReference type="Proteomes" id="UP000823872">
    <property type="component" value="Chromosome C1"/>
</dbReference>
<dbReference type="SUPFAM" id="SSF54768">
    <property type="entry name" value="dsRNA-binding domain-like"/>
    <property type="match status" value="1"/>
</dbReference>
<keyword evidence="4" id="KW-0677">Repeat</keyword>
<reference evidence="8 9" key="1">
    <citation type="submission" date="2021-02" db="EMBL/GenBank/DDBJ databases">
        <title>Safari Cat Assemblies.</title>
        <authorList>
            <person name="Bredemeyer K.R."/>
            <person name="Murphy W.J."/>
        </authorList>
    </citation>
    <scope>NUCLEOTIDE SEQUENCE [LARGE SCALE GENOMIC DNA]</scope>
</reference>
<reference evidence="8" key="2">
    <citation type="submission" date="2025-08" db="UniProtKB">
        <authorList>
            <consortium name="Ensembl"/>
        </authorList>
    </citation>
    <scope>IDENTIFICATION</scope>
    <source>
        <strain evidence="8">breed Abyssinian</strain>
    </source>
</reference>
<evidence type="ECO:0000256" key="4">
    <source>
        <dbReference type="ARBA" id="ARBA00022737"/>
    </source>
</evidence>
<sequence>MSQSRHRAAAPPLEREDSGTFSLGKMITAKPGKTPIQVLHEYGMKTKNIPVYECERSDVQIHVPTFTFRVTVGDITCTGLCAQLTPMTMWVGRQDLVLLFNSEKCPF</sequence>
<evidence type="ECO:0000256" key="5">
    <source>
        <dbReference type="ARBA" id="ARBA00022884"/>
    </source>
</evidence>
<comment type="similarity">
    <text evidence="2">Belongs to the PRKRA family.</text>
</comment>
<feature type="domain" description="DRBM" evidence="7">
    <location>
        <begin position="35"/>
        <end position="78"/>
    </location>
</feature>
<reference evidence="8" key="3">
    <citation type="submission" date="2025-09" db="UniProtKB">
        <authorList>
            <consortium name="Ensembl"/>
        </authorList>
    </citation>
    <scope>IDENTIFICATION</scope>
    <source>
        <strain evidence="8">breed Abyssinian</strain>
    </source>
</reference>
<organism evidence="8 9">
    <name type="scientific">Felis catus</name>
    <name type="common">Cat</name>
    <name type="synonym">Felis silvestris catus</name>
    <dbReference type="NCBI Taxonomy" id="9685"/>
    <lineage>
        <taxon>Eukaryota</taxon>
        <taxon>Metazoa</taxon>
        <taxon>Chordata</taxon>
        <taxon>Craniata</taxon>
        <taxon>Vertebrata</taxon>
        <taxon>Euteleostomi</taxon>
        <taxon>Mammalia</taxon>
        <taxon>Eutheria</taxon>
        <taxon>Laurasiatheria</taxon>
        <taxon>Carnivora</taxon>
        <taxon>Feliformia</taxon>
        <taxon>Felidae</taxon>
        <taxon>Felinae</taxon>
        <taxon>Felis</taxon>
    </lineage>
</organism>
<evidence type="ECO:0000256" key="6">
    <source>
        <dbReference type="ARBA" id="ARBA00023158"/>
    </source>
</evidence>
<evidence type="ECO:0000256" key="3">
    <source>
        <dbReference type="ARBA" id="ARBA00022490"/>
    </source>
</evidence>
<keyword evidence="6" id="KW-0943">RNA-mediated gene silencing</keyword>
<dbReference type="Gene3D" id="3.30.160.20">
    <property type="match status" value="1"/>
</dbReference>
<dbReference type="PANTHER" id="PTHR46205">
    <property type="entry name" value="LOQUACIOUS, ISOFORM B"/>
    <property type="match status" value="1"/>
</dbReference>
<keyword evidence="5" id="KW-0694">RNA-binding</keyword>
<dbReference type="Pfam" id="PF00035">
    <property type="entry name" value="dsrm"/>
    <property type="match status" value="1"/>
</dbReference>
<evidence type="ECO:0000313" key="8">
    <source>
        <dbReference type="Ensembl" id="ENSFCTP00005049822.1"/>
    </source>
</evidence>
<accession>A0ABI7ZU31</accession>
<dbReference type="PANTHER" id="PTHR46205:SF2">
    <property type="entry name" value="INTERFERON-INDUCIBLE DOUBLE-STRANDED RNA-DEPENDENT PROTEIN KINASE ACTIVATOR A"/>
    <property type="match status" value="1"/>
</dbReference>
<name>A0ABI7ZU31_FELCA</name>
<evidence type="ECO:0000256" key="2">
    <source>
        <dbReference type="ARBA" id="ARBA00005856"/>
    </source>
</evidence>
<evidence type="ECO:0000256" key="1">
    <source>
        <dbReference type="ARBA" id="ARBA00004556"/>
    </source>
</evidence>
<proteinExistence type="inferred from homology"/>
<evidence type="ECO:0000259" key="7">
    <source>
        <dbReference type="Pfam" id="PF00035"/>
    </source>
</evidence>
<evidence type="ECO:0000313" key="9">
    <source>
        <dbReference type="Proteomes" id="UP000823872"/>
    </source>
</evidence>